<dbReference type="PROSITE" id="PS50076">
    <property type="entry name" value="DNAJ_2"/>
    <property type="match status" value="1"/>
</dbReference>
<sequence>MGESYYEILEIDPGATRAEIESSYRERVLETHPDHSDDPDAAKRFQRVTTAKSVLTDGTERARYDRLGHDAYVSLARGPTGGERSSGGDDANSAAASSGAHAGGSAA</sequence>
<comment type="caution">
    <text evidence="4">The sequence shown here is derived from an EMBL/GenBank/DDBJ whole genome shotgun (WGS) entry which is preliminary data.</text>
</comment>
<evidence type="ECO:0000256" key="1">
    <source>
        <dbReference type="ARBA" id="ARBA00023186"/>
    </source>
</evidence>
<dbReference type="AlphaFoldDB" id="A0ABD5SX36"/>
<feature type="domain" description="J" evidence="3">
    <location>
        <begin position="4"/>
        <end position="68"/>
    </location>
</feature>
<reference evidence="4 5" key="1">
    <citation type="journal article" date="2019" name="Int. J. Syst. Evol. Microbiol.">
        <title>The Global Catalogue of Microorganisms (GCM) 10K type strain sequencing project: providing services to taxonomists for standard genome sequencing and annotation.</title>
        <authorList>
            <consortium name="The Broad Institute Genomics Platform"/>
            <consortium name="The Broad Institute Genome Sequencing Center for Infectious Disease"/>
            <person name="Wu L."/>
            <person name="Ma J."/>
        </authorList>
    </citation>
    <scope>NUCLEOTIDE SEQUENCE [LARGE SCALE GENOMIC DNA]</scope>
    <source>
        <strain evidence="4 5">LMG 29247</strain>
    </source>
</reference>
<evidence type="ECO:0000313" key="5">
    <source>
        <dbReference type="Proteomes" id="UP001596383"/>
    </source>
</evidence>
<dbReference type="SMART" id="SM00271">
    <property type="entry name" value="DnaJ"/>
    <property type="match status" value="1"/>
</dbReference>
<feature type="non-terminal residue" evidence="4">
    <location>
        <position position="107"/>
    </location>
</feature>
<dbReference type="SUPFAM" id="SSF46565">
    <property type="entry name" value="Chaperone J-domain"/>
    <property type="match status" value="1"/>
</dbReference>
<evidence type="ECO:0000256" key="2">
    <source>
        <dbReference type="SAM" id="MobiDB-lite"/>
    </source>
</evidence>
<protein>
    <submittedName>
        <fullName evidence="4">DnaJ domain-containing protein</fullName>
    </submittedName>
</protein>
<keyword evidence="1" id="KW-0143">Chaperone</keyword>
<dbReference type="EMBL" id="JBHSWV010000823">
    <property type="protein sequence ID" value="MFC6769798.1"/>
    <property type="molecule type" value="Genomic_DNA"/>
</dbReference>
<feature type="region of interest" description="Disordered" evidence="2">
    <location>
        <begin position="72"/>
        <end position="107"/>
    </location>
</feature>
<proteinExistence type="predicted"/>
<dbReference type="InterPro" id="IPR036869">
    <property type="entry name" value="J_dom_sf"/>
</dbReference>
<dbReference type="PANTHER" id="PTHR43096">
    <property type="entry name" value="DNAJ HOMOLOG 1, MITOCHONDRIAL-RELATED"/>
    <property type="match status" value="1"/>
</dbReference>
<dbReference type="RefSeq" id="WP_273742404.1">
    <property type="nucleotide sequence ID" value="NZ_JAQIVI010000823.1"/>
</dbReference>
<dbReference type="PRINTS" id="PR00625">
    <property type="entry name" value="JDOMAIN"/>
</dbReference>
<dbReference type="Pfam" id="PF00226">
    <property type="entry name" value="DnaJ"/>
    <property type="match status" value="1"/>
</dbReference>
<dbReference type="PANTHER" id="PTHR43096:SF52">
    <property type="entry name" value="DNAJ HOMOLOG 1, MITOCHONDRIAL-RELATED"/>
    <property type="match status" value="1"/>
</dbReference>
<name>A0ABD5SX36_9EURY</name>
<evidence type="ECO:0000313" key="4">
    <source>
        <dbReference type="EMBL" id="MFC6769798.1"/>
    </source>
</evidence>
<evidence type="ECO:0000259" key="3">
    <source>
        <dbReference type="PROSITE" id="PS50076"/>
    </source>
</evidence>
<keyword evidence="5" id="KW-1185">Reference proteome</keyword>
<feature type="compositionally biased region" description="Low complexity" evidence="2">
    <location>
        <begin position="88"/>
        <end position="107"/>
    </location>
</feature>
<gene>
    <name evidence="4" type="ORF">ACFQE6_33580</name>
</gene>
<dbReference type="Proteomes" id="UP001596383">
    <property type="component" value="Unassembled WGS sequence"/>
</dbReference>
<dbReference type="InterPro" id="IPR001623">
    <property type="entry name" value="DnaJ_domain"/>
</dbReference>
<dbReference type="CDD" id="cd06257">
    <property type="entry name" value="DnaJ"/>
    <property type="match status" value="1"/>
</dbReference>
<organism evidence="4 5">
    <name type="scientific">Natrinema soli</name>
    <dbReference type="NCBI Taxonomy" id="1930624"/>
    <lineage>
        <taxon>Archaea</taxon>
        <taxon>Methanobacteriati</taxon>
        <taxon>Methanobacteriota</taxon>
        <taxon>Stenosarchaea group</taxon>
        <taxon>Halobacteria</taxon>
        <taxon>Halobacteriales</taxon>
        <taxon>Natrialbaceae</taxon>
        <taxon>Natrinema</taxon>
    </lineage>
</organism>
<dbReference type="Gene3D" id="1.10.287.110">
    <property type="entry name" value="DnaJ domain"/>
    <property type="match status" value="1"/>
</dbReference>
<accession>A0ABD5SX36</accession>